<dbReference type="EMBL" id="SOFM01000010">
    <property type="protein sequence ID" value="TFC06393.1"/>
    <property type="molecule type" value="Genomic_DNA"/>
</dbReference>
<keyword evidence="2" id="KW-0378">Hydrolase</keyword>
<feature type="domain" description="AB hydrolase-1" evidence="1">
    <location>
        <begin position="86"/>
        <end position="278"/>
    </location>
</feature>
<dbReference type="SUPFAM" id="SSF53474">
    <property type="entry name" value="alpha/beta-Hydrolases"/>
    <property type="match status" value="1"/>
</dbReference>
<comment type="caution">
    <text evidence="2">The sequence shown here is derived from an EMBL/GenBank/DDBJ whole genome shotgun (WGS) entry which is preliminary data.</text>
</comment>
<dbReference type="Pfam" id="PF12697">
    <property type="entry name" value="Abhydrolase_6"/>
    <property type="match status" value="1"/>
</dbReference>
<keyword evidence="3" id="KW-1185">Reference proteome</keyword>
<dbReference type="InterPro" id="IPR029058">
    <property type="entry name" value="AB_hydrolase_fold"/>
</dbReference>
<gene>
    <name evidence="2" type="ORF">E3O32_04765</name>
</gene>
<dbReference type="Gene3D" id="3.40.50.1820">
    <property type="entry name" value="alpha/beta hydrolase"/>
    <property type="match status" value="1"/>
</dbReference>
<dbReference type="InterPro" id="IPR000073">
    <property type="entry name" value="AB_hydrolase_1"/>
</dbReference>
<protein>
    <submittedName>
        <fullName evidence="2">Alpha/beta hydrolase</fullName>
    </submittedName>
</protein>
<dbReference type="Proteomes" id="UP000297643">
    <property type="component" value="Unassembled WGS sequence"/>
</dbReference>
<evidence type="ECO:0000313" key="3">
    <source>
        <dbReference type="Proteomes" id="UP000297643"/>
    </source>
</evidence>
<sequence length="305" mass="32952">MYGRPYCSSGEETSMPSVIRMAFSAAETLSPRLAGRLALILFRRVGSRLPVRPDERATHDSARVGTITVNNKNVVTYQWGTGARPVLLVHGWRGRAVQFARLIRELRAEGYTVVSFDAPANGSSDGRYTDVREYVDAMVQLQRLHGSFEAVVAHSFGVLGAISAVANGLDTNRVVGISGVAEPGYLLSYFGQSLGLGPAATAELGAAFVRRVFENEPDALSRFSGVQNPLPASVALLLFHDRVDPVVDIEQSEQLHAAHGERSHLVATEGLGHRRILSADLTLDAVLEFIAAPLPVAQGRSVERR</sequence>
<accession>A0A4R8WCH0</accession>
<name>A0A4R8WCH0_9MICO</name>
<reference evidence="2 3" key="1">
    <citation type="submission" date="2019-03" db="EMBL/GenBank/DDBJ databases">
        <title>Genomics of glacier-inhabiting Cryobacterium strains.</title>
        <authorList>
            <person name="Liu Q."/>
            <person name="Xin Y.-H."/>
        </authorList>
    </citation>
    <scope>NUCLEOTIDE SEQUENCE [LARGE SCALE GENOMIC DNA]</scope>
    <source>
        <strain evidence="2 3">RHLT2-21</strain>
    </source>
</reference>
<dbReference type="AlphaFoldDB" id="A0A4R8WCH0"/>
<dbReference type="GO" id="GO:0016787">
    <property type="term" value="F:hydrolase activity"/>
    <property type="evidence" value="ECO:0007669"/>
    <property type="project" value="UniProtKB-KW"/>
</dbReference>
<evidence type="ECO:0000259" key="1">
    <source>
        <dbReference type="Pfam" id="PF12697"/>
    </source>
</evidence>
<proteinExistence type="predicted"/>
<evidence type="ECO:0000313" key="2">
    <source>
        <dbReference type="EMBL" id="TFC06393.1"/>
    </source>
</evidence>
<organism evidence="2 3">
    <name type="scientific">Cryobacterium mannosilyticum</name>
    <dbReference type="NCBI Taxonomy" id="1259190"/>
    <lineage>
        <taxon>Bacteria</taxon>
        <taxon>Bacillati</taxon>
        <taxon>Actinomycetota</taxon>
        <taxon>Actinomycetes</taxon>
        <taxon>Micrococcales</taxon>
        <taxon>Microbacteriaceae</taxon>
        <taxon>Cryobacterium</taxon>
    </lineage>
</organism>